<keyword evidence="4" id="KW-1185">Reference proteome</keyword>
<dbReference type="OMA" id="NWERIAF"/>
<dbReference type="EMBL" id="DS469518">
    <property type="protein sequence ID" value="EDO47711.1"/>
    <property type="molecule type" value="Genomic_DNA"/>
</dbReference>
<dbReference type="AlphaFoldDB" id="A7RLL4"/>
<proteinExistence type="predicted"/>
<gene>
    <name evidence="3" type="ORF">NEMVEDRAFT_v1g179420</name>
</gene>
<dbReference type="SUPFAM" id="SSF57850">
    <property type="entry name" value="RING/U-box"/>
    <property type="match status" value="1"/>
</dbReference>
<feature type="non-terminal residue" evidence="3">
    <location>
        <position position="1"/>
    </location>
</feature>
<dbReference type="InterPro" id="IPR039925">
    <property type="entry name" value="RNF37_RING-Ubox"/>
</dbReference>
<reference evidence="3 4" key="1">
    <citation type="journal article" date="2007" name="Science">
        <title>Sea anemone genome reveals ancestral eumetazoan gene repertoire and genomic organization.</title>
        <authorList>
            <person name="Putnam N.H."/>
            <person name="Srivastava M."/>
            <person name="Hellsten U."/>
            <person name="Dirks B."/>
            <person name="Chapman J."/>
            <person name="Salamov A."/>
            <person name="Terry A."/>
            <person name="Shapiro H."/>
            <person name="Lindquist E."/>
            <person name="Kapitonov V.V."/>
            <person name="Jurka J."/>
            <person name="Genikhovich G."/>
            <person name="Grigoriev I.V."/>
            <person name="Lucas S.M."/>
            <person name="Steele R.E."/>
            <person name="Finnerty J.R."/>
            <person name="Technau U."/>
            <person name="Martindale M.Q."/>
            <person name="Rokhsar D.S."/>
        </authorList>
    </citation>
    <scope>NUCLEOTIDE SEQUENCE [LARGE SCALE GENOMIC DNA]</scope>
    <source>
        <strain evidence="4">CH2 X CH6</strain>
    </source>
</reference>
<dbReference type="InParanoid" id="A7RLL4"/>
<dbReference type="STRING" id="45351.A7RLL4"/>
<dbReference type="InterPro" id="IPR013083">
    <property type="entry name" value="Znf_RING/FYVE/PHD"/>
</dbReference>
<dbReference type="Pfam" id="PF04564">
    <property type="entry name" value="U-box"/>
    <property type="match status" value="1"/>
</dbReference>
<evidence type="ECO:0000313" key="3">
    <source>
        <dbReference type="EMBL" id="EDO47711.1"/>
    </source>
</evidence>
<dbReference type="InterPro" id="IPR039847">
    <property type="entry name" value="Ubox5"/>
</dbReference>
<accession>A7RLL4</accession>
<dbReference type="InterPro" id="IPR003613">
    <property type="entry name" value="Ubox_domain"/>
</dbReference>
<name>A7RLL4_NEMVE</name>
<protein>
    <recommendedName>
        <fullName evidence="2">U-box domain-containing protein</fullName>
    </recommendedName>
</protein>
<dbReference type="CDD" id="cd16660">
    <property type="entry name" value="RING-Ubox_RNF37"/>
    <property type="match status" value="1"/>
</dbReference>
<dbReference type="PhylomeDB" id="A7RLL4"/>
<evidence type="ECO:0000256" key="1">
    <source>
        <dbReference type="SAM" id="MobiDB-lite"/>
    </source>
</evidence>
<dbReference type="Gene3D" id="3.30.40.10">
    <property type="entry name" value="Zinc/RING finger domain, C3HC4 (zinc finger)"/>
    <property type="match status" value="1"/>
</dbReference>
<dbReference type="HOGENOM" id="CLU_038691_0_0_1"/>
<dbReference type="GO" id="GO:0016567">
    <property type="term" value="P:protein ubiquitination"/>
    <property type="evidence" value="ECO:0007669"/>
    <property type="project" value="InterPro"/>
</dbReference>
<evidence type="ECO:0000259" key="2">
    <source>
        <dbReference type="PROSITE" id="PS51698"/>
    </source>
</evidence>
<dbReference type="GO" id="GO:0004842">
    <property type="term" value="F:ubiquitin-protein transferase activity"/>
    <property type="evidence" value="ECO:0007669"/>
    <property type="project" value="InterPro"/>
</dbReference>
<dbReference type="Pfam" id="PF19318">
    <property type="entry name" value="DUF5918"/>
    <property type="match status" value="1"/>
</dbReference>
<feature type="region of interest" description="Disordered" evidence="1">
    <location>
        <begin position="94"/>
        <end position="119"/>
    </location>
</feature>
<dbReference type="InterPro" id="IPR045696">
    <property type="entry name" value="Ubox5_N"/>
</dbReference>
<dbReference type="PANTHER" id="PTHR13492:SF2">
    <property type="entry name" value="RING FINGER PROTEIN 37"/>
    <property type="match status" value="1"/>
</dbReference>
<evidence type="ECO:0000313" key="4">
    <source>
        <dbReference type="Proteomes" id="UP000001593"/>
    </source>
</evidence>
<sequence length="332" mass="36841">MIINLTESLFSPRLQCSSVCCDGYSPNNLISENWRERSQGFLAAHFVKPPVDLLFQIPFPVNIESVLIKPKVGSQISCGIDVFVAGIVPVNQPSQKRKSRNTKQNDTVGTEPDPGRKSICRSYDTEGRALIMRNRRFQERAPIKGTTSMDGGETSERDFFHTHSLYYVTHVVVRVWRVVRSSVPAIGKVDIFGQVSASCSPTIVQQVIDIQNKAQEQSQQQSTCSLVEDLKNTMVSKNELECGIPAEFLDPITCILMTVPILLPSGENVDSSTLDKHIEAERQWGRLPSDPFTGVLLNDSYKPVPNAALKARIDKYILTSGIDMTSRGRTVG</sequence>
<dbReference type="Proteomes" id="UP000001593">
    <property type="component" value="Unassembled WGS sequence"/>
</dbReference>
<dbReference type="PANTHER" id="PTHR13492">
    <property type="entry name" value="RING FINGER PROTEIN 37"/>
    <property type="match status" value="1"/>
</dbReference>
<dbReference type="SMART" id="SM00504">
    <property type="entry name" value="Ubox"/>
    <property type="match status" value="1"/>
</dbReference>
<dbReference type="eggNOG" id="KOG2042">
    <property type="taxonomic scope" value="Eukaryota"/>
</dbReference>
<dbReference type="PROSITE" id="PS51698">
    <property type="entry name" value="U_BOX"/>
    <property type="match status" value="1"/>
</dbReference>
<organism evidence="3 4">
    <name type="scientific">Nematostella vectensis</name>
    <name type="common">Starlet sea anemone</name>
    <dbReference type="NCBI Taxonomy" id="45351"/>
    <lineage>
        <taxon>Eukaryota</taxon>
        <taxon>Metazoa</taxon>
        <taxon>Cnidaria</taxon>
        <taxon>Anthozoa</taxon>
        <taxon>Hexacorallia</taxon>
        <taxon>Actiniaria</taxon>
        <taxon>Edwardsiidae</taxon>
        <taxon>Nematostella</taxon>
    </lineage>
</organism>
<feature type="domain" description="U-box" evidence="2">
    <location>
        <begin position="243"/>
        <end position="323"/>
    </location>
</feature>